<dbReference type="Proteomes" id="UP000507470">
    <property type="component" value="Unassembled WGS sequence"/>
</dbReference>
<sequence>MENAECIYHTGPVTALYVEGTYIIAGCGDYLYLYESENTQCLQRLSALTCTRIHGIRSDNNGQLCAFGEKRACIVTMDTNTLSLTDRKTLLQDLIWDAQFLKVKGQIVFALAHNTIVKWDSNNDQIMDIVQCEENSILYCARFITSSWENLILAAGTVTNQVLLWSPYTTRNSSGLCTVMHRFKGHQGVIFSVRYNTQRQQICSVSDDRSIRIWQLTFPNKVTMAIDDLDIEDWTGCQSTPLHVLYGHSARVWDINLLSNVMISIGEDSLCCVWNYSGEVIQKFKGHKGKSIWSLAADKKEQFFVTGGGDTSIRMWKLDVAENQSVNMLHSQSLPFPDQNDFVRVVSLWKSNYVLGITDEGSLLIHSLIDNKTSVIFKDSNFKSYTVIAVSHVIALGNIKGTLRLVYSENLTDKKFSWNDYDIYKGKVLSIHWLSENSLLTTGPEGHIHCYELSSVENDVPMMTLIQTFTLPYCKQRWVSAVTLSTDRKSLICGDRAGTVHVYRWGEQINQYLDPVQSFWKIHGKTGVTDVCSADNTIYTAGRDGHYRQFTIYNGQLMLLNSNRVFKGFDWLDKLELQPDGDIYIYGFQSDSFILFSVNNNQKLVKIPCGGGHRTWDCQIIHNKISFVYLKVREVVLCKTDLHTNQLILKESLHGRETTCIRHLYSTEFDCKPCDIIITCSEDTTVLISSLTYNEKGILKLSCLHTLRDHISNVKCMASCISNIHGGHLVFTGGARAQLVISRILIQKEADLYDIKTSFQTLKSCHLNEEWLTRKQKKAKSFRSNPETRIMDLCVLSLKDIVSDAPGHFYVLGAACSDGNIRFFIFSETSKNLIPLYYSAFHDHCVLRITHTFVSTTKDSRRLLFLSAGTDGRIALWDISKLLLSFITSKTIKVVENVENNQFNCTHLSNFKDTSNSDSKYTSIANVDEANTCTNSENKVISSNGPEGEKCFDKDLVNSNSDNSVEDKSCEPVFVIPSLQSGVNGLGSLQLNDGRLLIASGGDDNALVLSVISIQENNNITIEGKCQQISAHAAQITGVQIVNENKVLTASVDQRLCLWDVCLQDSGPEISMVWCRFVNVPDISHIQLHVIIILDINGMISMVWCRFVNVPDISHMELWQNENRLTIGLSGEGISIYEVEKNKLS</sequence>
<evidence type="ECO:0000256" key="2">
    <source>
        <dbReference type="ARBA" id="ARBA00022490"/>
    </source>
</evidence>
<evidence type="ECO:0000256" key="5">
    <source>
        <dbReference type="ARBA" id="ARBA00022737"/>
    </source>
</evidence>
<dbReference type="InterPro" id="IPR001680">
    <property type="entry name" value="WD40_rpt"/>
</dbReference>
<keyword evidence="3 8" id="KW-0853">WD repeat</keyword>
<dbReference type="PANTHER" id="PTHR14344">
    <property type="entry name" value="WD REPEAT PROTEIN"/>
    <property type="match status" value="1"/>
</dbReference>
<feature type="repeat" description="WD" evidence="8">
    <location>
        <begin position="183"/>
        <end position="224"/>
    </location>
</feature>
<evidence type="ECO:0000313" key="9">
    <source>
        <dbReference type="EMBL" id="CAC5398691.1"/>
    </source>
</evidence>
<dbReference type="GO" id="GO:0005737">
    <property type="term" value="C:cytoplasm"/>
    <property type="evidence" value="ECO:0007669"/>
    <property type="project" value="UniProtKB-SubCell"/>
</dbReference>
<dbReference type="AlphaFoldDB" id="A0A6J8CSC9"/>
<gene>
    <name evidence="9" type="ORF">MCOR_33044</name>
</gene>
<dbReference type="InterPro" id="IPR011047">
    <property type="entry name" value="Quinoprotein_ADH-like_sf"/>
</dbReference>
<evidence type="ECO:0000256" key="1">
    <source>
        <dbReference type="ARBA" id="ARBA00004496"/>
    </source>
</evidence>
<dbReference type="PROSITE" id="PS50294">
    <property type="entry name" value="WD_REPEATS_REGION"/>
    <property type="match status" value="1"/>
</dbReference>
<dbReference type="Pfam" id="PF00400">
    <property type="entry name" value="WD40"/>
    <property type="match status" value="4"/>
</dbReference>
<dbReference type="InterPro" id="IPR051973">
    <property type="entry name" value="tRNA_Anticodon_Mtase-Reg"/>
</dbReference>
<dbReference type="OrthoDB" id="5594999at2759"/>
<dbReference type="SUPFAM" id="SSF50978">
    <property type="entry name" value="WD40 repeat-like"/>
    <property type="match status" value="2"/>
</dbReference>
<reference evidence="9 10" key="1">
    <citation type="submission" date="2020-06" db="EMBL/GenBank/DDBJ databases">
        <authorList>
            <person name="Li R."/>
            <person name="Bekaert M."/>
        </authorList>
    </citation>
    <scope>NUCLEOTIDE SEQUENCE [LARGE SCALE GENOMIC DNA]</scope>
    <source>
        <strain evidence="10">wild</strain>
    </source>
</reference>
<accession>A0A6J8CSC9</accession>
<dbReference type="SMART" id="SM00320">
    <property type="entry name" value="WD40"/>
    <property type="match status" value="9"/>
</dbReference>
<dbReference type="PROSITE" id="PS50082">
    <property type="entry name" value="WD_REPEATS_2"/>
    <property type="match status" value="3"/>
</dbReference>
<keyword evidence="10" id="KW-1185">Reference proteome</keyword>
<keyword evidence="2" id="KW-0963">Cytoplasm</keyword>
<feature type="repeat" description="WD" evidence="8">
    <location>
        <begin position="292"/>
        <end position="326"/>
    </location>
</feature>
<dbReference type="PANTHER" id="PTHR14344:SF3">
    <property type="entry name" value="WD REPEAT-CONTAINING PROTEIN 6"/>
    <property type="match status" value="1"/>
</dbReference>
<organism evidence="9 10">
    <name type="scientific">Mytilus coruscus</name>
    <name type="common">Sea mussel</name>
    <dbReference type="NCBI Taxonomy" id="42192"/>
    <lineage>
        <taxon>Eukaryota</taxon>
        <taxon>Metazoa</taxon>
        <taxon>Spiralia</taxon>
        <taxon>Lophotrochozoa</taxon>
        <taxon>Mollusca</taxon>
        <taxon>Bivalvia</taxon>
        <taxon>Autobranchia</taxon>
        <taxon>Pteriomorphia</taxon>
        <taxon>Mytilida</taxon>
        <taxon>Mytiloidea</taxon>
        <taxon>Mytilidae</taxon>
        <taxon>Mytilinae</taxon>
        <taxon>Mytilus</taxon>
    </lineage>
</organism>
<evidence type="ECO:0000313" key="10">
    <source>
        <dbReference type="Proteomes" id="UP000507470"/>
    </source>
</evidence>
<dbReference type="PROSITE" id="PS00678">
    <property type="entry name" value="WD_REPEATS_1"/>
    <property type="match status" value="1"/>
</dbReference>
<protein>
    <recommendedName>
        <fullName evidence="7">tRNA (34-2'-O)-methyltransferase regulator WDR6</fullName>
    </recommendedName>
</protein>
<evidence type="ECO:0000256" key="4">
    <source>
        <dbReference type="ARBA" id="ARBA00022694"/>
    </source>
</evidence>
<dbReference type="SUPFAM" id="SSF50998">
    <property type="entry name" value="Quinoprotein alcohol dehydrogenase-like"/>
    <property type="match status" value="1"/>
</dbReference>
<evidence type="ECO:0000256" key="3">
    <source>
        <dbReference type="ARBA" id="ARBA00022574"/>
    </source>
</evidence>
<dbReference type="InterPro" id="IPR019775">
    <property type="entry name" value="WD40_repeat_CS"/>
</dbReference>
<name>A0A6J8CSC9_MYTCO</name>
<proteinExistence type="inferred from homology"/>
<evidence type="ECO:0000256" key="8">
    <source>
        <dbReference type="PROSITE-ProRule" id="PRU00221"/>
    </source>
</evidence>
<dbReference type="Gene3D" id="2.130.10.10">
    <property type="entry name" value="YVTN repeat-like/Quinoprotein amine dehydrogenase"/>
    <property type="match status" value="5"/>
</dbReference>
<feature type="repeat" description="WD" evidence="8">
    <location>
        <begin position="1029"/>
        <end position="1061"/>
    </location>
</feature>
<evidence type="ECO:0000256" key="6">
    <source>
        <dbReference type="ARBA" id="ARBA00038255"/>
    </source>
</evidence>
<evidence type="ECO:0000256" key="7">
    <source>
        <dbReference type="ARBA" id="ARBA00040154"/>
    </source>
</evidence>
<comment type="similarity">
    <text evidence="6">Belongs to the WD repeat WDR6 family.</text>
</comment>
<keyword evidence="5" id="KW-0677">Repeat</keyword>
<keyword evidence="4" id="KW-0819">tRNA processing</keyword>
<dbReference type="InterPro" id="IPR036322">
    <property type="entry name" value="WD40_repeat_dom_sf"/>
</dbReference>
<dbReference type="EMBL" id="CACVKT020005967">
    <property type="protein sequence ID" value="CAC5398691.1"/>
    <property type="molecule type" value="Genomic_DNA"/>
</dbReference>
<dbReference type="InterPro" id="IPR015943">
    <property type="entry name" value="WD40/YVTN_repeat-like_dom_sf"/>
</dbReference>
<dbReference type="GO" id="GO:0030488">
    <property type="term" value="P:tRNA methylation"/>
    <property type="evidence" value="ECO:0007669"/>
    <property type="project" value="TreeGrafter"/>
</dbReference>
<comment type="subcellular location">
    <subcellularLocation>
        <location evidence="1">Cytoplasm</location>
    </subcellularLocation>
</comment>